<gene>
    <name evidence="9" type="primary">rpsI</name>
    <name evidence="8" type="ORF">ENP94_06470</name>
    <name evidence="9" type="ORF">ENS16_02120</name>
</gene>
<dbReference type="InterPro" id="IPR000754">
    <property type="entry name" value="Ribosomal_uS9"/>
</dbReference>
<dbReference type="PANTHER" id="PTHR21569">
    <property type="entry name" value="RIBOSOMAL PROTEIN S9"/>
    <property type="match status" value="1"/>
</dbReference>
<dbReference type="AlphaFoldDB" id="A0A7C3EQB0"/>
<dbReference type="EMBL" id="DSLG01000008">
    <property type="protein sequence ID" value="HEA87632.1"/>
    <property type="molecule type" value="Genomic_DNA"/>
</dbReference>
<accession>A0A7C3EQB0</accession>
<keyword evidence="3" id="KW-0687">Ribonucleoprotein</keyword>
<evidence type="ECO:0000256" key="1">
    <source>
        <dbReference type="ARBA" id="ARBA00005251"/>
    </source>
</evidence>
<dbReference type="Pfam" id="PF00380">
    <property type="entry name" value="Ribosomal_S9"/>
    <property type="match status" value="1"/>
</dbReference>
<feature type="region of interest" description="Disordered" evidence="6">
    <location>
        <begin position="52"/>
        <end position="108"/>
    </location>
</feature>
<keyword evidence="2 9" id="KW-0689">Ribosomal protein</keyword>
<feature type="compositionally biased region" description="Basic and acidic residues" evidence="6">
    <location>
        <begin position="144"/>
        <end position="153"/>
    </location>
</feature>
<dbReference type="GO" id="GO:0015935">
    <property type="term" value="C:small ribosomal subunit"/>
    <property type="evidence" value="ECO:0007669"/>
    <property type="project" value="TreeGrafter"/>
</dbReference>
<evidence type="ECO:0000256" key="6">
    <source>
        <dbReference type="SAM" id="MobiDB-lite"/>
    </source>
</evidence>
<feature type="compositionally biased region" description="Polar residues" evidence="6">
    <location>
        <begin position="80"/>
        <end position="108"/>
    </location>
</feature>
<dbReference type="GO" id="GO:0006412">
    <property type="term" value="P:translation"/>
    <property type="evidence" value="ECO:0007669"/>
    <property type="project" value="InterPro"/>
</dbReference>
<keyword evidence="7" id="KW-1133">Transmembrane helix</keyword>
<dbReference type="InterPro" id="IPR014721">
    <property type="entry name" value="Ribsml_uS5_D2-typ_fold_subgr"/>
</dbReference>
<dbReference type="EMBL" id="DSTU01000004">
    <property type="protein sequence ID" value="HFJ53471.1"/>
    <property type="molecule type" value="Genomic_DNA"/>
</dbReference>
<feature type="transmembrane region" description="Helical" evidence="7">
    <location>
        <begin position="29"/>
        <end position="50"/>
    </location>
</feature>
<dbReference type="GO" id="GO:0003735">
    <property type="term" value="F:structural constituent of ribosome"/>
    <property type="evidence" value="ECO:0007669"/>
    <property type="project" value="InterPro"/>
</dbReference>
<evidence type="ECO:0000256" key="3">
    <source>
        <dbReference type="ARBA" id="ARBA00023274"/>
    </source>
</evidence>
<evidence type="ECO:0000256" key="7">
    <source>
        <dbReference type="SAM" id="Phobius"/>
    </source>
</evidence>
<reference evidence="9" key="1">
    <citation type="journal article" date="2020" name="mSystems">
        <title>Genome- and Community-Level Interaction Insights into Carbon Utilization and Element Cycling Functions of Hydrothermarchaeota in Hydrothermal Sediment.</title>
        <authorList>
            <person name="Zhou Z."/>
            <person name="Liu Y."/>
            <person name="Xu W."/>
            <person name="Pan J."/>
            <person name="Luo Z.H."/>
            <person name="Li M."/>
        </authorList>
    </citation>
    <scope>NUCLEOTIDE SEQUENCE [LARGE SCALE GENOMIC DNA]</scope>
    <source>
        <strain evidence="8">SpSt-265</strain>
        <strain evidence="9">SpSt-465</strain>
    </source>
</reference>
<dbReference type="GO" id="GO:0003723">
    <property type="term" value="F:RNA binding"/>
    <property type="evidence" value="ECO:0007669"/>
    <property type="project" value="TreeGrafter"/>
</dbReference>
<evidence type="ECO:0000313" key="8">
    <source>
        <dbReference type="EMBL" id="HEA87632.1"/>
    </source>
</evidence>
<comment type="caution">
    <text evidence="9">The sequence shown here is derived from an EMBL/GenBank/DDBJ whole genome shotgun (WGS) entry which is preliminary data.</text>
</comment>
<keyword evidence="7" id="KW-0472">Membrane</keyword>
<name>A0A7C3EQB0_UNCW3</name>
<keyword evidence="7" id="KW-0812">Transmembrane</keyword>
<evidence type="ECO:0000256" key="5">
    <source>
        <dbReference type="ARBA" id="ARBA00035523"/>
    </source>
</evidence>
<dbReference type="PANTHER" id="PTHR21569:SF1">
    <property type="entry name" value="SMALL RIBOSOMAL SUBUNIT PROTEIN US9M"/>
    <property type="match status" value="1"/>
</dbReference>
<organism evidence="9">
    <name type="scientific">candidate division WOR-3 bacterium</name>
    <dbReference type="NCBI Taxonomy" id="2052148"/>
    <lineage>
        <taxon>Bacteria</taxon>
        <taxon>Bacteria division WOR-3</taxon>
    </lineage>
</organism>
<feature type="region of interest" description="Disordered" evidence="6">
    <location>
        <begin position="124"/>
        <end position="163"/>
    </location>
</feature>
<comment type="similarity">
    <text evidence="1">Belongs to the universal ribosomal protein uS9 family.</text>
</comment>
<protein>
    <recommendedName>
        <fullName evidence="4">Small ribosomal subunit protein uS9</fullName>
    </recommendedName>
    <alternativeName>
        <fullName evidence="5">30S ribosomal protein S9</fullName>
    </alternativeName>
</protein>
<feature type="compositionally biased region" description="Basic residues" evidence="6">
    <location>
        <begin position="154"/>
        <end position="163"/>
    </location>
</feature>
<dbReference type="Gene3D" id="3.30.230.10">
    <property type="match status" value="1"/>
</dbReference>
<sequence length="754" mass="85673">MTPTLTPIWSGQARQSICIELGGASGVNAWLILLLLGVVLIMLGATAVVFSRRKRHSHRQPPVAGTKPNTPVEEPPLIKTASQAEQPLQSEPTQESKSPNQHSENNIIPQVPACFPSANTEDFRAGEASNNTRKSTKPINRGGRPRESLDKYSSRRQRQSRKPKFLKPEIICFKKEHQWIIAVEVPDEFVEKPGLTVLQNGSPLQKYAQNVNLWLLQQLSGEIIVSWDEADIKHTKINLGNDNYLLFKLTGQNSDRGRRIKSPSSGWYLVIVPETWKRDESRSGPPPVVPEVVSISDYQAHFFNIENGIPEIAFLLPDRMLKIIESKKQNFYLTGLSIDKYICDSMGPLFITLPEITTSDSLAWQNVRTIVVGEEGGGRRHWRIEFTPCPNREKQTLPPKIEAMKSGWYFIRFYNQDEELIESMDFRFASGLKKVEMTEMNPIPSRDGHKPIRLEFLHEPDCSVKLSSSSSKIQIERQPNITIAIIPPDSTCDQSRWSIRSGNGSPIAVDILIERIWWTIGDEDNYPNDWQDHPIVAARTDFNPTSSKVLWLRLPRHRWAEEVLVGFEKSRARTYKVKTNEQILAVPLREFTDCAEVENQQHECCLRFWITNRNLEAEVVILPSITTDKHLRVGWGRKKTAVAKVVMRNGKGEIKVNGKPSDEYFVQAPIEGKQFLKRLLNLKEVNALLAEKALDVEVKGSNPTTTQQIKAVAHAIARTLIDYDYRLKPILKQAGFGGCRITTMHINRVRRNKS</sequence>
<proteinExistence type="inferred from homology"/>
<evidence type="ECO:0000313" key="9">
    <source>
        <dbReference type="EMBL" id="HFJ53471.1"/>
    </source>
</evidence>
<evidence type="ECO:0000256" key="2">
    <source>
        <dbReference type="ARBA" id="ARBA00022980"/>
    </source>
</evidence>
<evidence type="ECO:0000256" key="4">
    <source>
        <dbReference type="ARBA" id="ARBA00035259"/>
    </source>
</evidence>
<dbReference type="SUPFAM" id="SSF54211">
    <property type="entry name" value="Ribosomal protein S5 domain 2-like"/>
    <property type="match status" value="1"/>
</dbReference>
<dbReference type="InterPro" id="IPR020568">
    <property type="entry name" value="Ribosomal_Su5_D2-typ_SF"/>
</dbReference>